<name>A0A9Q0MW66_9DIPT</name>
<dbReference type="InterPro" id="IPR036770">
    <property type="entry name" value="Ankyrin_rpt-contain_sf"/>
</dbReference>
<dbReference type="PANTHER" id="PTHR24193:SF121">
    <property type="entry name" value="ADA2A-CONTAINING COMPLEX COMPONENT 3, ISOFORM D"/>
    <property type="match status" value="1"/>
</dbReference>
<dbReference type="GO" id="GO:0045944">
    <property type="term" value="P:positive regulation of transcription by RNA polymerase II"/>
    <property type="evidence" value="ECO:0007669"/>
    <property type="project" value="TreeGrafter"/>
</dbReference>
<sequence length="224" mass="25080">MDTVDLYELSELDFNELENKITENPNLITTKDVHHRLLLHWCALKGRERAVEYLLSRNCPVDSVDETNNTPLILASLKGSLQVVEILIKAGANVNKKNDQGHSSLQYACSKGWSDVVKCLLEQNADVNVKDERGDTPLHRLASMGRTEILRLYLTNAVKPILDCPNREGNTPLHYACEDDESACALLLIEHGASPLVLNKEEKTPLDLCKPALRRVIKEKCGIE</sequence>
<evidence type="ECO:0000313" key="5">
    <source>
        <dbReference type="Proteomes" id="UP001151699"/>
    </source>
</evidence>
<accession>A0A9Q0MW66</accession>
<dbReference type="PROSITE" id="PS50297">
    <property type="entry name" value="ANK_REP_REGION"/>
    <property type="match status" value="3"/>
</dbReference>
<evidence type="ECO:0000256" key="2">
    <source>
        <dbReference type="ARBA" id="ARBA00023043"/>
    </source>
</evidence>
<dbReference type="PROSITE" id="PS50088">
    <property type="entry name" value="ANK_REPEAT"/>
    <property type="match status" value="3"/>
</dbReference>
<feature type="repeat" description="ANK" evidence="3">
    <location>
        <begin position="168"/>
        <end position="200"/>
    </location>
</feature>
<dbReference type="Pfam" id="PF12796">
    <property type="entry name" value="Ank_2"/>
    <property type="match status" value="1"/>
</dbReference>
<dbReference type="GO" id="GO:0000976">
    <property type="term" value="F:transcription cis-regulatory region binding"/>
    <property type="evidence" value="ECO:0007669"/>
    <property type="project" value="TreeGrafter"/>
</dbReference>
<keyword evidence="1" id="KW-0677">Repeat</keyword>
<keyword evidence="5" id="KW-1185">Reference proteome</keyword>
<dbReference type="SUPFAM" id="SSF48403">
    <property type="entry name" value="Ankyrin repeat"/>
    <property type="match status" value="1"/>
</dbReference>
<protein>
    <submittedName>
        <fullName evidence="4">26S proteasome non-ATPase regulatory subunit 10</fullName>
    </submittedName>
</protein>
<dbReference type="InterPro" id="IPR002110">
    <property type="entry name" value="Ankyrin_rpt"/>
</dbReference>
<dbReference type="Gene3D" id="1.25.40.20">
    <property type="entry name" value="Ankyrin repeat-containing domain"/>
    <property type="match status" value="1"/>
</dbReference>
<dbReference type="GO" id="GO:0000502">
    <property type="term" value="C:proteasome complex"/>
    <property type="evidence" value="ECO:0007669"/>
    <property type="project" value="UniProtKB-KW"/>
</dbReference>
<dbReference type="PANTHER" id="PTHR24193">
    <property type="entry name" value="ANKYRIN REPEAT PROTEIN"/>
    <property type="match status" value="1"/>
</dbReference>
<keyword evidence="4" id="KW-0647">Proteasome</keyword>
<evidence type="ECO:0000256" key="3">
    <source>
        <dbReference type="PROSITE-ProRule" id="PRU00023"/>
    </source>
</evidence>
<proteinExistence type="predicted"/>
<reference evidence="4" key="1">
    <citation type="submission" date="2022-07" db="EMBL/GenBank/DDBJ databases">
        <authorList>
            <person name="Trinca V."/>
            <person name="Uliana J.V.C."/>
            <person name="Torres T.T."/>
            <person name="Ward R.J."/>
            <person name="Monesi N."/>
        </authorList>
    </citation>
    <scope>NUCLEOTIDE SEQUENCE</scope>
    <source>
        <strain evidence="4">HSMRA1968</strain>
        <tissue evidence="4">Whole embryos</tissue>
    </source>
</reference>
<dbReference type="AlphaFoldDB" id="A0A9Q0MW66"/>
<dbReference type="Proteomes" id="UP001151699">
    <property type="component" value="Chromosome X"/>
</dbReference>
<dbReference type="Pfam" id="PF13637">
    <property type="entry name" value="Ank_4"/>
    <property type="match status" value="1"/>
</dbReference>
<dbReference type="GO" id="GO:0005634">
    <property type="term" value="C:nucleus"/>
    <property type="evidence" value="ECO:0007669"/>
    <property type="project" value="TreeGrafter"/>
</dbReference>
<dbReference type="Pfam" id="PF13857">
    <property type="entry name" value="Ank_5"/>
    <property type="match status" value="1"/>
</dbReference>
<feature type="repeat" description="ANK" evidence="3">
    <location>
        <begin position="67"/>
        <end position="99"/>
    </location>
</feature>
<dbReference type="SMART" id="SM00248">
    <property type="entry name" value="ANK"/>
    <property type="match status" value="5"/>
</dbReference>
<organism evidence="4 5">
    <name type="scientific">Pseudolycoriella hygida</name>
    <dbReference type="NCBI Taxonomy" id="35572"/>
    <lineage>
        <taxon>Eukaryota</taxon>
        <taxon>Metazoa</taxon>
        <taxon>Ecdysozoa</taxon>
        <taxon>Arthropoda</taxon>
        <taxon>Hexapoda</taxon>
        <taxon>Insecta</taxon>
        <taxon>Pterygota</taxon>
        <taxon>Neoptera</taxon>
        <taxon>Endopterygota</taxon>
        <taxon>Diptera</taxon>
        <taxon>Nematocera</taxon>
        <taxon>Sciaroidea</taxon>
        <taxon>Sciaridae</taxon>
        <taxon>Pseudolycoriella</taxon>
    </lineage>
</organism>
<keyword evidence="2 3" id="KW-0040">ANK repeat</keyword>
<gene>
    <name evidence="4" type="primary">PSMD10</name>
    <name evidence="4" type="ORF">Bhyg_11004</name>
</gene>
<dbReference type="InterPro" id="IPR050663">
    <property type="entry name" value="Ankyrin-SOCS_Box"/>
</dbReference>
<feature type="repeat" description="ANK" evidence="3">
    <location>
        <begin position="100"/>
        <end position="132"/>
    </location>
</feature>
<evidence type="ECO:0000256" key="1">
    <source>
        <dbReference type="ARBA" id="ARBA00022737"/>
    </source>
</evidence>
<comment type="caution">
    <text evidence="4">The sequence shown here is derived from an EMBL/GenBank/DDBJ whole genome shotgun (WGS) entry which is preliminary data.</text>
</comment>
<evidence type="ECO:0000313" key="4">
    <source>
        <dbReference type="EMBL" id="KAJ6638270.1"/>
    </source>
</evidence>
<dbReference type="EMBL" id="WJQU01000003">
    <property type="protein sequence ID" value="KAJ6638270.1"/>
    <property type="molecule type" value="Genomic_DNA"/>
</dbReference>
<dbReference type="OrthoDB" id="7770266at2759"/>